<feature type="compositionally biased region" description="Basic and acidic residues" evidence="11">
    <location>
        <begin position="619"/>
        <end position="637"/>
    </location>
</feature>
<evidence type="ECO:0000256" key="12">
    <source>
        <dbReference type="SAM" id="Phobius"/>
    </source>
</evidence>
<dbReference type="Gene3D" id="3.90.176.10">
    <property type="entry name" value="Toxin ADP-ribosyltransferase, Chain A, domain 1"/>
    <property type="match status" value="2"/>
</dbReference>
<dbReference type="FunFam" id="3.90.176.10:FF:000001">
    <property type="entry name" value="NAD(P)(+)--arginine ADP-ribosyltransferase"/>
    <property type="match status" value="2"/>
</dbReference>
<dbReference type="SUPFAM" id="SSF56399">
    <property type="entry name" value="ADP-ribosylation"/>
    <property type="match status" value="2"/>
</dbReference>
<evidence type="ECO:0000313" key="14">
    <source>
        <dbReference type="Proteomes" id="UP000327493"/>
    </source>
</evidence>
<dbReference type="Proteomes" id="UP000327493">
    <property type="component" value="Chromosome 5"/>
</dbReference>
<proteinExistence type="inferred from homology"/>
<accession>A0A5J5DGL1</accession>
<keyword evidence="14" id="KW-1185">Reference proteome</keyword>
<protein>
    <recommendedName>
        <fullName evidence="10">NAD(P)(+)--arginine ADP-ribosyltransferase</fullName>
        <ecNumber evidence="10">2.4.2.31</ecNumber>
    </recommendedName>
    <alternativeName>
        <fullName evidence="10">Mono(ADP-ribosyl)transferase</fullName>
    </alternativeName>
</protein>
<keyword evidence="8" id="KW-1015">Disulfide bond</keyword>
<sequence>MAMMVVLAAVLLSYGVSTGIAMMADKSDAVTWENSVLPLDMAENSVDDMYDGCKDKMKEMATQYLKKEKKNNNIFKDVWDSSEKCVLDKFKKRKTNSLEKHQLVALYYYTSGKGNAYLDFNNEVRTQRPVYKTKFGYHALHFYLTTAIRTLQKEREIKNEKCLTGYRRVDKYFSQDVQNKEIRFGSFTSASRLGYIKPELYGEKSCFEINTCMGADVSLYSKFGEAEAEVLIPPYEVFKVLDIKKRSMQPDLPCEVVYKVKSTELPVSKLNCTLVTKWKNAMMVIFAAVLLAYVVSSVIAMMTGEKSELPLDMAENSVDDMYDGCEDKMKEKATRYLENEKNNNIFFKDVWDSSEKYVLYKVDERKTNLLENDQLVALYYYTSGKGNAYLDLNDKVRTQGPEYETKFGYRALHFHLTTAIQTLQKDRAIDHKECITGYRRVGRYFSQDVQNKEIRFGAFTSASTEGYLNKNTFGDKSCFEILTCMGADISRYSIYEEAEVLIPPYEVFKVVEIKKRTMHTDLPCEVVYKVNSTRSVSKLNCALQLQLVLVFSEQSLESQVFNDDGVVGSQAVAADLWTGPSSSLQSSLRRYSEPAESEQTPADSPGRPSSCSAAGGAGWRRDGTPADQHCRDQRHQTDSVAPAVRAMTKWAVQCRADTGAGSWMAGRSRRPQEENTDNILS</sequence>
<evidence type="ECO:0000256" key="4">
    <source>
        <dbReference type="ARBA" id="ARBA00022695"/>
    </source>
</evidence>
<keyword evidence="5 10" id="KW-0732">Signal</keyword>
<keyword evidence="3 10" id="KW-0808">Transferase</keyword>
<evidence type="ECO:0000313" key="13">
    <source>
        <dbReference type="EMBL" id="KAA8592413.1"/>
    </source>
</evidence>
<dbReference type="Pfam" id="PF01129">
    <property type="entry name" value="ART"/>
    <property type="match status" value="2"/>
</dbReference>
<evidence type="ECO:0000256" key="3">
    <source>
        <dbReference type="ARBA" id="ARBA00022679"/>
    </source>
</evidence>
<dbReference type="GO" id="GO:0003950">
    <property type="term" value="F:NAD+ poly-ADP-ribosyltransferase activity"/>
    <property type="evidence" value="ECO:0007669"/>
    <property type="project" value="TreeGrafter"/>
</dbReference>
<evidence type="ECO:0000256" key="5">
    <source>
        <dbReference type="ARBA" id="ARBA00022729"/>
    </source>
</evidence>
<evidence type="ECO:0000256" key="1">
    <source>
        <dbReference type="ARBA" id="ARBA00009558"/>
    </source>
</evidence>
<evidence type="ECO:0000256" key="6">
    <source>
        <dbReference type="ARBA" id="ARBA00022857"/>
    </source>
</evidence>
<feature type="signal peptide" evidence="10">
    <location>
        <begin position="1"/>
        <end position="19"/>
    </location>
</feature>
<comment type="caution">
    <text evidence="13">The sequence shown here is derived from an EMBL/GenBank/DDBJ whole genome shotgun (WGS) entry which is preliminary data.</text>
</comment>
<feature type="region of interest" description="Disordered" evidence="11">
    <location>
        <begin position="580"/>
        <end position="641"/>
    </location>
</feature>
<dbReference type="PANTHER" id="PTHR10339">
    <property type="entry name" value="ADP-RIBOSYLTRANSFERASE"/>
    <property type="match status" value="1"/>
</dbReference>
<dbReference type="AlphaFoldDB" id="A0A5J5DGL1"/>
<dbReference type="InterPro" id="IPR000768">
    <property type="entry name" value="ART"/>
</dbReference>
<keyword evidence="12" id="KW-0472">Membrane</keyword>
<dbReference type="InterPro" id="IPR050999">
    <property type="entry name" value="ADP-ribosyltransferase_ARG"/>
</dbReference>
<dbReference type="EC" id="2.4.2.31" evidence="10"/>
<gene>
    <name evidence="13" type="ORF">FQN60_017868</name>
</gene>
<dbReference type="PRINTS" id="PR00970">
    <property type="entry name" value="RIBTRNSFRASE"/>
</dbReference>
<comment type="catalytic activity">
    <reaction evidence="9 10">
        <text>L-arginyl-[protein] + NAD(+) = N(omega)-(ADP-D-ribosyl)-L-arginyl-[protein] + nicotinamide + H(+)</text>
        <dbReference type="Rhea" id="RHEA:19149"/>
        <dbReference type="Rhea" id="RHEA-COMP:10532"/>
        <dbReference type="Rhea" id="RHEA-COMP:15087"/>
        <dbReference type="ChEBI" id="CHEBI:15378"/>
        <dbReference type="ChEBI" id="CHEBI:17154"/>
        <dbReference type="ChEBI" id="CHEBI:29965"/>
        <dbReference type="ChEBI" id="CHEBI:57540"/>
        <dbReference type="ChEBI" id="CHEBI:142554"/>
        <dbReference type="EC" id="2.4.2.31"/>
    </reaction>
</comment>
<keyword evidence="6 10" id="KW-0521">NADP</keyword>
<feature type="compositionally biased region" description="Polar residues" evidence="11">
    <location>
        <begin position="597"/>
        <end position="612"/>
    </location>
</feature>
<name>A0A5J5DGL1_9PERO</name>
<feature type="transmembrane region" description="Helical" evidence="12">
    <location>
        <begin position="281"/>
        <end position="303"/>
    </location>
</feature>
<keyword evidence="7 10" id="KW-0520">NAD</keyword>
<organism evidence="13 14">
    <name type="scientific">Etheostoma spectabile</name>
    <name type="common">orangethroat darter</name>
    <dbReference type="NCBI Taxonomy" id="54343"/>
    <lineage>
        <taxon>Eukaryota</taxon>
        <taxon>Metazoa</taxon>
        <taxon>Chordata</taxon>
        <taxon>Craniata</taxon>
        <taxon>Vertebrata</taxon>
        <taxon>Euteleostomi</taxon>
        <taxon>Actinopterygii</taxon>
        <taxon>Neopterygii</taxon>
        <taxon>Teleostei</taxon>
        <taxon>Neoteleostei</taxon>
        <taxon>Acanthomorphata</taxon>
        <taxon>Eupercaria</taxon>
        <taxon>Perciformes</taxon>
        <taxon>Percoidei</taxon>
        <taxon>Percidae</taxon>
        <taxon>Etheostomatinae</taxon>
        <taxon>Etheostoma</taxon>
    </lineage>
</organism>
<evidence type="ECO:0000256" key="9">
    <source>
        <dbReference type="ARBA" id="ARBA00047597"/>
    </source>
</evidence>
<comment type="similarity">
    <text evidence="1 10">Belongs to the Arg-specific ADP-ribosyltransferase family.</text>
</comment>
<evidence type="ECO:0000256" key="10">
    <source>
        <dbReference type="RuleBase" id="RU361228"/>
    </source>
</evidence>
<dbReference type="EMBL" id="VOFY01000005">
    <property type="protein sequence ID" value="KAA8592413.1"/>
    <property type="molecule type" value="Genomic_DNA"/>
</dbReference>
<keyword evidence="4" id="KW-0548">Nucleotidyltransferase</keyword>
<dbReference type="PROSITE" id="PS51996">
    <property type="entry name" value="TR_MART"/>
    <property type="match status" value="2"/>
</dbReference>
<dbReference type="GO" id="GO:0016779">
    <property type="term" value="F:nucleotidyltransferase activity"/>
    <property type="evidence" value="ECO:0007669"/>
    <property type="project" value="UniProtKB-KW"/>
</dbReference>
<keyword evidence="2 10" id="KW-0328">Glycosyltransferase</keyword>
<feature type="region of interest" description="Disordered" evidence="11">
    <location>
        <begin position="659"/>
        <end position="681"/>
    </location>
</feature>
<keyword evidence="12" id="KW-0812">Transmembrane</keyword>
<evidence type="ECO:0000256" key="8">
    <source>
        <dbReference type="ARBA" id="ARBA00023157"/>
    </source>
</evidence>
<dbReference type="PANTHER" id="PTHR10339:SF27">
    <property type="entry name" value="NAD(P)(+)--ARGININE ADP-RIBOSYLTRANSFERASE"/>
    <property type="match status" value="1"/>
</dbReference>
<reference evidence="13 14" key="1">
    <citation type="submission" date="2019-08" db="EMBL/GenBank/DDBJ databases">
        <title>A chromosome-level genome assembly, high-density linkage maps, and genome scans reveal the genomic architecture of hybrid incompatibilities underlying speciation via character displacement in darters (Percidae: Etheostominae).</title>
        <authorList>
            <person name="Moran R.L."/>
            <person name="Catchen J.M."/>
            <person name="Fuller R.C."/>
        </authorList>
    </citation>
    <scope>NUCLEOTIDE SEQUENCE [LARGE SCALE GENOMIC DNA]</scope>
    <source>
        <strain evidence="13">EspeVRDwgs_2016</strain>
        <tissue evidence="13">Muscle</tissue>
    </source>
</reference>
<evidence type="ECO:0000256" key="2">
    <source>
        <dbReference type="ARBA" id="ARBA00022676"/>
    </source>
</evidence>
<evidence type="ECO:0000256" key="7">
    <source>
        <dbReference type="ARBA" id="ARBA00023027"/>
    </source>
</evidence>
<feature type="chain" id="PRO_5023965181" description="NAD(P)(+)--arginine ADP-ribosyltransferase" evidence="10">
    <location>
        <begin position="20"/>
        <end position="681"/>
    </location>
</feature>
<evidence type="ECO:0000256" key="11">
    <source>
        <dbReference type="SAM" id="MobiDB-lite"/>
    </source>
</evidence>
<dbReference type="GO" id="GO:0106274">
    <property type="term" value="F:NAD+-protein-arginine ADP-ribosyltransferase activity"/>
    <property type="evidence" value="ECO:0007669"/>
    <property type="project" value="UniProtKB-EC"/>
</dbReference>
<keyword evidence="12" id="KW-1133">Transmembrane helix</keyword>